<accession>A0A0H4IYA4</accession>
<dbReference type="EMBL" id="CP011002">
    <property type="protein sequence ID" value="AKO65981.1"/>
    <property type="molecule type" value="Genomic_DNA"/>
</dbReference>
<protein>
    <recommendedName>
        <fullName evidence="4">Lysozyme inhibitor LprI N-terminal domain-containing protein</fullName>
    </recommendedName>
</protein>
<keyword evidence="1" id="KW-0732">Signal</keyword>
<sequence>MTPIKSSVLLLLIFCFSFVHAKTINIECDLKLTTSSEWAEQASDNQKELWVYDDQLGLKTNHVNYSLAECKLGEEELVCEKYTQDVDSKTVAHYQKTYLNRYNLLLKDYSEFEKQDKQFSSRIREGTCMLTN</sequence>
<evidence type="ECO:0000313" key="3">
    <source>
        <dbReference type="Proteomes" id="UP000066549"/>
    </source>
</evidence>
<feature type="signal peptide" evidence="1">
    <location>
        <begin position="1"/>
        <end position="21"/>
    </location>
</feature>
<feature type="chain" id="PRO_5005206289" description="Lysozyme inhibitor LprI N-terminal domain-containing protein" evidence="1">
    <location>
        <begin position="22"/>
        <end position="132"/>
    </location>
</feature>
<organism evidence="2 3">
    <name type="scientific">Methylophilales bacterium MBRS-H7</name>
    <dbReference type="NCBI Taxonomy" id="1623450"/>
    <lineage>
        <taxon>Bacteria</taxon>
        <taxon>Pseudomonadati</taxon>
        <taxon>Pseudomonadota</taxon>
        <taxon>Betaproteobacteria</taxon>
        <taxon>Nitrosomonadales</taxon>
        <taxon>OM43 clade</taxon>
    </lineage>
</organism>
<reference evidence="2 3" key="1">
    <citation type="submission" date="2015-03" db="EMBL/GenBank/DDBJ databases">
        <title>Comparative analysis of the OM43 clade including a novel species from Red Sea uncovers genomic and metabolic diversity among marine methylotrophs.</title>
        <authorList>
            <person name="Jimenez-Infante F."/>
            <person name="Ngugi D.K."/>
            <person name="Vinu M."/>
            <person name="Alam I."/>
            <person name="Kamau A."/>
            <person name="Blom J."/>
            <person name="Bajic V.B."/>
            <person name="Stingl U."/>
        </authorList>
    </citation>
    <scope>NUCLEOTIDE SEQUENCE [LARGE SCALE GENOMIC DNA]</scope>
    <source>
        <strain evidence="2 3">MBRSH7</strain>
    </source>
</reference>
<name>A0A0H4IYA4_9PROT</name>
<evidence type="ECO:0000313" key="2">
    <source>
        <dbReference type="EMBL" id="AKO65981.1"/>
    </source>
</evidence>
<gene>
    <name evidence="2" type="ORF">VI33_04525</name>
</gene>
<evidence type="ECO:0000256" key="1">
    <source>
        <dbReference type="SAM" id="SignalP"/>
    </source>
</evidence>
<dbReference type="Proteomes" id="UP000066549">
    <property type="component" value="Chromosome"/>
</dbReference>
<evidence type="ECO:0008006" key="4">
    <source>
        <dbReference type="Google" id="ProtNLM"/>
    </source>
</evidence>
<dbReference type="AlphaFoldDB" id="A0A0H4IYA4"/>
<proteinExistence type="predicted"/>
<keyword evidence="3" id="KW-1185">Reference proteome</keyword>